<dbReference type="AlphaFoldDB" id="A0A9P9CZB9"/>
<evidence type="ECO:0000256" key="6">
    <source>
        <dbReference type="ARBA" id="ARBA00023152"/>
    </source>
</evidence>
<evidence type="ECO:0000256" key="7">
    <source>
        <dbReference type="ARBA" id="ARBA00023239"/>
    </source>
</evidence>
<dbReference type="InterPro" id="IPR036849">
    <property type="entry name" value="Enolase-like_C_sf"/>
</dbReference>
<feature type="domain" description="Enolase C-terminal TIM barrel" evidence="13">
    <location>
        <begin position="145"/>
        <end position="441"/>
    </location>
</feature>
<keyword evidence="16" id="KW-1185">Reference proteome</keyword>
<evidence type="ECO:0000259" key="13">
    <source>
        <dbReference type="SMART" id="SM01192"/>
    </source>
</evidence>
<dbReference type="SUPFAM" id="SSF51604">
    <property type="entry name" value="Enolase C-terminal domain-like"/>
    <property type="match status" value="1"/>
</dbReference>
<evidence type="ECO:0000256" key="10">
    <source>
        <dbReference type="PIRSR" id="PIRSR001400-1"/>
    </source>
</evidence>
<feature type="binding site" evidence="11">
    <location>
        <position position="161"/>
    </location>
    <ligand>
        <name>substrate</name>
    </ligand>
</feature>
<feature type="binding site" evidence="11">
    <location>
        <position position="328"/>
    </location>
    <ligand>
        <name>substrate</name>
    </ligand>
</feature>
<dbReference type="InterPro" id="IPR020809">
    <property type="entry name" value="Enolase_CS"/>
</dbReference>
<evidence type="ECO:0000313" key="15">
    <source>
        <dbReference type="EMBL" id="KAH7109602.1"/>
    </source>
</evidence>
<evidence type="ECO:0000256" key="1">
    <source>
        <dbReference type="ARBA" id="ARBA00005031"/>
    </source>
</evidence>
<gene>
    <name evidence="15" type="ORF">B0J11DRAFT_448897</name>
</gene>
<comment type="caution">
    <text evidence="15">The sequence shown here is derived from an EMBL/GenBank/DDBJ whole genome shotgun (WGS) entry which is preliminary data.</text>
</comment>
<dbReference type="InterPro" id="IPR029017">
    <property type="entry name" value="Enolase-like_N"/>
</dbReference>
<feature type="binding site" evidence="12">
    <location>
        <position position="248"/>
    </location>
    <ligand>
        <name>Mg(2+)</name>
        <dbReference type="ChEBI" id="CHEBI:18420"/>
    </ligand>
</feature>
<dbReference type="SFLD" id="SFLDS00001">
    <property type="entry name" value="Enolase"/>
    <property type="match status" value="1"/>
</dbReference>
<dbReference type="Gene3D" id="3.30.390.10">
    <property type="entry name" value="Enolase-like, N-terminal domain"/>
    <property type="match status" value="1"/>
</dbReference>
<evidence type="ECO:0000313" key="16">
    <source>
        <dbReference type="Proteomes" id="UP000700596"/>
    </source>
</evidence>
<dbReference type="OrthoDB" id="1739814at2759"/>
<evidence type="ECO:0000256" key="5">
    <source>
        <dbReference type="ARBA" id="ARBA00022842"/>
    </source>
</evidence>
<proteinExistence type="inferred from homology"/>
<comment type="pathway">
    <text evidence="1">Carbohydrate degradation; glycolysis; pyruvate from D-glyceraldehyde 3-phosphate: step 4/5.</text>
</comment>
<dbReference type="InterPro" id="IPR020810">
    <property type="entry name" value="Enolase_C"/>
</dbReference>
<feature type="binding site" evidence="12">
    <location>
        <position position="303"/>
    </location>
    <ligand>
        <name>Mg(2+)</name>
        <dbReference type="ChEBI" id="CHEBI:18420"/>
    </ligand>
</feature>
<dbReference type="InterPro" id="IPR000941">
    <property type="entry name" value="Enolase"/>
</dbReference>
<dbReference type="NCBIfam" id="TIGR01060">
    <property type="entry name" value="eno"/>
    <property type="match status" value="1"/>
</dbReference>
<keyword evidence="6" id="KW-0324">Glycolysis</keyword>
<dbReference type="PIRSF" id="PIRSF001400">
    <property type="entry name" value="Enolase"/>
    <property type="match status" value="1"/>
</dbReference>
<dbReference type="Proteomes" id="UP000700596">
    <property type="component" value="Unassembled WGS sequence"/>
</dbReference>
<feature type="binding site" evidence="11">
    <location>
        <begin position="380"/>
        <end position="383"/>
    </location>
    <ligand>
        <name>substrate</name>
    </ligand>
</feature>
<evidence type="ECO:0000256" key="11">
    <source>
        <dbReference type="PIRSR" id="PIRSR001400-2"/>
    </source>
</evidence>
<dbReference type="Pfam" id="PF00113">
    <property type="entry name" value="Enolase_C"/>
    <property type="match status" value="1"/>
</dbReference>
<comment type="similarity">
    <text evidence="2">Belongs to the enolase family.</text>
</comment>
<feature type="binding site" evidence="11">
    <location>
        <position position="170"/>
    </location>
    <ligand>
        <name>substrate</name>
    </ligand>
</feature>
<dbReference type="SFLD" id="SFLDF00002">
    <property type="entry name" value="enolase"/>
    <property type="match status" value="1"/>
</dbReference>
<dbReference type="Gene3D" id="3.20.20.120">
    <property type="entry name" value="Enolase-like C-terminal domain"/>
    <property type="match status" value="1"/>
</dbReference>
<organism evidence="15 16">
    <name type="scientific">Dendryphion nanum</name>
    <dbReference type="NCBI Taxonomy" id="256645"/>
    <lineage>
        <taxon>Eukaryota</taxon>
        <taxon>Fungi</taxon>
        <taxon>Dikarya</taxon>
        <taxon>Ascomycota</taxon>
        <taxon>Pezizomycotina</taxon>
        <taxon>Dothideomycetes</taxon>
        <taxon>Pleosporomycetidae</taxon>
        <taxon>Pleosporales</taxon>
        <taxon>Torulaceae</taxon>
        <taxon>Dendryphion</taxon>
    </lineage>
</organism>
<feature type="domain" description="Enolase N-terminal" evidence="14">
    <location>
        <begin position="4"/>
        <end position="136"/>
    </location>
</feature>
<evidence type="ECO:0000256" key="12">
    <source>
        <dbReference type="PIRSR" id="PIRSR001400-3"/>
    </source>
</evidence>
<evidence type="ECO:0000256" key="9">
    <source>
        <dbReference type="ARBA" id="ARBA00048333"/>
    </source>
</evidence>
<name>A0A9P9CZB9_9PLEO</name>
<feature type="binding site" evidence="12">
    <location>
        <position position="328"/>
    </location>
    <ligand>
        <name>Mg(2+)</name>
        <dbReference type="ChEBI" id="CHEBI:18420"/>
    </ligand>
</feature>
<dbReference type="PANTHER" id="PTHR11902">
    <property type="entry name" value="ENOLASE"/>
    <property type="match status" value="1"/>
</dbReference>
<dbReference type="HAMAP" id="MF_00318">
    <property type="entry name" value="Enolase"/>
    <property type="match status" value="1"/>
</dbReference>
<keyword evidence="5 12" id="KW-0460">Magnesium</keyword>
<dbReference type="CDD" id="cd03313">
    <property type="entry name" value="enolase"/>
    <property type="match status" value="1"/>
</dbReference>
<dbReference type="SMART" id="SM01193">
    <property type="entry name" value="Enolase_N"/>
    <property type="match status" value="1"/>
</dbReference>
<dbReference type="GO" id="GO:0004634">
    <property type="term" value="F:phosphopyruvate hydratase activity"/>
    <property type="evidence" value="ECO:0007669"/>
    <property type="project" value="UniProtKB-EC"/>
</dbReference>
<dbReference type="PANTHER" id="PTHR11902:SF6">
    <property type="entry name" value="ENOLASE"/>
    <property type="match status" value="1"/>
</dbReference>
<feature type="active site" description="Proton acceptor" evidence="10">
    <location>
        <position position="353"/>
    </location>
</feature>
<dbReference type="Pfam" id="PF03952">
    <property type="entry name" value="Enolase_N"/>
    <property type="match status" value="1"/>
</dbReference>
<protein>
    <recommendedName>
        <fullName evidence="4">Enolase</fullName>
        <ecNumber evidence="3">4.2.1.11</ecNumber>
    </recommendedName>
    <alternativeName>
        <fullName evidence="8">2-phosphoglycerate dehydratase</fullName>
    </alternativeName>
</protein>
<dbReference type="EC" id="4.2.1.11" evidence="3"/>
<dbReference type="SUPFAM" id="SSF54826">
    <property type="entry name" value="Enolase N-terminal domain-like"/>
    <property type="match status" value="1"/>
</dbReference>
<dbReference type="GO" id="GO:0006096">
    <property type="term" value="P:glycolytic process"/>
    <property type="evidence" value="ECO:0007669"/>
    <property type="project" value="UniProtKB-KW"/>
</dbReference>
<feature type="active site" description="Proton donor" evidence="10">
    <location>
        <position position="213"/>
    </location>
</feature>
<keyword evidence="12" id="KW-0479">Metal-binding</keyword>
<dbReference type="SMART" id="SM01192">
    <property type="entry name" value="Enolase_C"/>
    <property type="match status" value="1"/>
</dbReference>
<dbReference type="GO" id="GO:0000015">
    <property type="term" value="C:phosphopyruvate hydratase complex"/>
    <property type="evidence" value="ECO:0007669"/>
    <property type="project" value="InterPro"/>
</dbReference>
<evidence type="ECO:0000256" key="8">
    <source>
        <dbReference type="ARBA" id="ARBA00032132"/>
    </source>
</evidence>
<dbReference type="GO" id="GO:0000287">
    <property type="term" value="F:magnesium ion binding"/>
    <property type="evidence" value="ECO:0007669"/>
    <property type="project" value="InterPro"/>
</dbReference>
<evidence type="ECO:0000256" key="2">
    <source>
        <dbReference type="ARBA" id="ARBA00009604"/>
    </source>
</evidence>
<dbReference type="PRINTS" id="PR00148">
    <property type="entry name" value="ENOLASE"/>
</dbReference>
<keyword evidence="7" id="KW-0456">Lyase</keyword>
<sequence length="444" mass="48538">MASILSIDASQRLDSRGNPTVQVVITTKDGVFKSIVPSGASKGDYEAIEIRDADNSKFDGMGVLKAVENVKSILGPKLLEQGFKLPGDVEDIDRFMVEFDGSKDKARLGANAILGISMALWRAAAACKGVPLYEFVRQHAGTVKPYVMPVPFFNVLNGGVHSGNTMAFQEFMIAPVGAKSVENAVQMGVEVYHKLKKLITKNYGASATGVGDEGGFAPPITYPHEALDLLVTAIDECGYNSKIKIGIDPASTEFFHEDEGTYDMAFKQPNADSATKQKERRTVPEMSKLYHELLDKYPIVLLEDPFAQDDWSTWTSFNNDCPVELVGDDLLATNKQRITKAHELKACNSLLLKINQIGTITEAIDAAKQAYSYGWSVFVSHRSGETTDDFIADLTVGLRTGHLKSGSPCRGERVAKYNRLMDIEEELMGASIFAGEDFRGSVKL</sequence>
<evidence type="ECO:0000259" key="14">
    <source>
        <dbReference type="SMART" id="SM01193"/>
    </source>
</evidence>
<feature type="binding site" evidence="11">
    <location>
        <position position="303"/>
    </location>
    <ligand>
        <name>substrate</name>
    </ligand>
</feature>
<dbReference type="InterPro" id="IPR020811">
    <property type="entry name" value="Enolase_N"/>
</dbReference>
<dbReference type="SFLD" id="SFLDG00178">
    <property type="entry name" value="enolase"/>
    <property type="match status" value="1"/>
</dbReference>
<comment type="cofactor">
    <cofactor evidence="12">
        <name>Mg(2+)</name>
        <dbReference type="ChEBI" id="CHEBI:18420"/>
    </cofactor>
    <text evidence="12">Mg(2+) is required for catalysis and for stabilizing the dimer.</text>
</comment>
<reference evidence="15" key="1">
    <citation type="journal article" date="2021" name="Nat. Commun.">
        <title>Genetic determinants of endophytism in the Arabidopsis root mycobiome.</title>
        <authorList>
            <person name="Mesny F."/>
            <person name="Miyauchi S."/>
            <person name="Thiergart T."/>
            <person name="Pickel B."/>
            <person name="Atanasova L."/>
            <person name="Karlsson M."/>
            <person name="Huettel B."/>
            <person name="Barry K.W."/>
            <person name="Haridas S."/>
            <person name="Chen C."/>
            <person name="Bauer D."/>
            <person name="Andreopoulos W."/>
            <person name="Pangilinan J."/>
            <person name="LaButti K."/>
            <person name="Riley R."/>
            <person name="Lipzen A."/>
            <person name="Clum A."/>
            <person name="Drula E."/>
            <person name="Henrissat B."/>
            <person name="Kohler A."/>
            <person name="Grigoriev I.V."/>
            <person name="Martin F.M."/>
            <person name="Hacquard S."/>
        </authorList>
    </citation>
    <scope>NUCLEOTIDE SEQUENCE</scope>
    <source>
        <strain evidence="15">MPI-CAGE-CH-0243</strain>
    </source>
</reference>
<feature type="binding site" evidence="11">
    <location>
        <position position="404"/>
    </location>
    <ligand>
        <name>substrate</name>
    </ligand>
</feature>
<evidence type="ECO:0000256" key="3">
    <source>
        <dbReference type="ARBA" id="ARBA00012058"/>
    </source>
</evidence>
<dbReference type="PROSITE" id="PS00164">
    <property type="entry name" value="ENOLASE"/>
    <property type="match status" value="1"/>
</dbReference>
<comment type="catalytic activity">
    <reaction evidence="9">
        <text>(2R)-2-phosphoglycerate = phosphoenolpyruvate + H2O</text>
        <dbReference type="Rhea" id="RHEA:10164"/>
        <dbReference type="ChEBI" id="CHEBI:15377"/>
        <dbReference type="ChEBI" id="CHEBI:58289"/>
        <dbReference type="ChEBI" id="CHEBI:58702"/>
        <dbReference type="EC" id="4.2.1.11"/>
    </reaction>
</comment>
<dbReference type="EMBL" id="JAGMWT010000031">
    <property type="protein sequence ID" value="KAH7109602.1"/>
    <property type="molecule type" value="Genomic_DNA"/>
</dbReference>
<accession>A0A9P9CZB9</accession>
<evidence type="ECO:0000256" key="4">
    <source>
        <dbReference type="ARBA" id="ARBA00017068"/>
    </source>
</evidence>